<feature type="domain" description="Pyrroline-5-carboxylate reductase catalytic N-terminal" evidence="2">
    <location>
        <begin position="2"/>
        <end position="107"/>
    </location>
</feature>
<dbReference type="Pfam" id="PF03807">
    <property type="entry name" value="F420_oxidored"/>
    <property type="match status" value="1"/>
</dbReference>
<dbReference type="InterPro" id="IPR036291">
    <property type="entry name" value="NAD(P)-bd_dom_sf"/>
</dbReference>
<organism evidence="3 4">
    <name type="scientific">Xylaria arbuscula</name>
    <dbReference type="NCBI Taxonomy" id="114810"/>
    <lineage>
        <taxon>Eukaryota</taxon>
        <taxon>Fungi</taxon>
        <taxon>Dikarya</taxon>
        <taxon>Ascomycota</taxon>
        <taxon>Pezizomycotina</taxon>
        <taxon>Sordariomycetes</taxon>
        <taxon>Xylariomycetidae</taxon>
        <taxon>Xylariales</taxon>
        <taxon>Xylariaceae</taxon>
        <taxon>Xylaria</taxon>
    </lineage>
</organism>
<proteinExistence type="predicted"/>
<keyword evidence="4" id="KW-1185">Reference proteome</keyword>
<dbReference type="GO" id="GO:0016491">
    <property type="term" value="F:oxidoreductase activity"/>
    <property type="evidence" value="ECO:0007669"/>
    <property type="project" value="UniProtKB-KW"/>
</dbReference>
<dbReference type="PANTHER" id="PTHR14239">
    <property type="entry name" value="DUDULIN-RELATED"/>
    <property type="match status" value="1"/>
</dbReference>
<comment type="caution">
    <text evidence="3">The sequence shown here is derived from an EMBL/GenBank/DDBJ whole genome shotgun (WGS) entry which is preliminary data.</text>
</comment>
<sequence>MKIGIINTGNIGTILAVAWISKGHDIMLSKDTHPKQLQERIQKFGLEYGLGEADGGRFRYGSLAEAAQFGDVVVFSPYFPRLAQLLKDLQNSGVSLAGKIVIDTMNPSIVDADFNHSLDTEYMERTSTTEDIQKTFPEAIVFKAFNTMPAPLLDARKWVSRRGPVQIFVGGKSSSAPTVQKLIEDAGFRPVFAGYDLKAARMMEGLSILFHGLLDNEYKGDFNFSFDIIKPKGDD</sequence>
<keyword evidence="1" id="KW-0560">Oxidoreductase</keyword>
<evidence type="ECO:0000313" key="3">
    <source>
        <dbReference type="EMBL" id="KAJ3577260.1"/>
    </source>
</evidence>
<dbReference type="InterPro" id="IPR051267">
    <property type="entry name" value="STEAP_metalloreductase"/>
</dbReference>
<dbReference type="Proteomes" id="UP001148614">
    <property type="component" value="Unassembled WGS sequence"/>
</dbReference>
<dbReference type="SUPFAM" id="SSF51735">
    <property type="entry name" value="NAD(P)-binding Rossmann-fold domains"/>
    <property type="match status" value="1"/>
</dbReference>
<evidence type="ECO:0000259" key="2">
    <source>
        <dbReference type="Pfam" id="PF03807"/>
    </source>
</evidence>
<dbReference type="VEuPathDB" id="FungiDB:F4678DRAFT_482496"/>
<reference evidence="3" key="1">
    <citation type="submission" date="2022-07" db="EMBL/GenBank/DDBJ databases">
        <title>Genome Sequence of Xylaria arbuscula.</title>
        <authorList>
            <person name="Buettner E."/>
        </authorList>
    </citation>
    <scope>NUCLEOTIDE SEQUENCE</scope>
    <source>
        <strain evidence="3">VT107</strain>
    </source>
</reference>
<protein>
    <recommendedName>
        <fullName evidence="2">Pyrroline-5-carboxylate reductase catalytic N-terminal domain-containing protein</fullName>
    </recommendedName>
</protein>
<accession>A0A9W8NI04</accession>
<dbReference type="AlphaFoldDB" id="A0A9W8NI04"/>
<dbReference type="EMBL" id="JANPWZ010000402">
    <property type="protein sequence ID" value="KAJ3577260.1"/>
    <property type="molecule type" value="Genomic_DNA"/>
</dbReference>
<gene>
    <name evidence="3" type="ORF">NPX13_g3305</name>
</gene>
<dbReference type="InterPro" id="IPR028939">
    <property type="entry name" value="P5C_Rdtase_cat_N"/>
</dbReference>
<evidence type="ECO:0000256" key="1">
    <source>
        <dbReference type="ARBA" id="ARBA00023002"/>
    </source>
</evidence>
<evidence type="ECO:0000313" key="4">
    <source>
        <dbReference type="Proteomes" id="UP001148614"/>
    </source>
</evidence>
<dbReference type="Gene3D" id="3.40.50.720">
    <property type="entry name" value="NAD(P)-binding Rossmann-like Domain"/>
    <property type="match status" value="1"/>
</dbReference>
<name>A0A9W8NI04_9PEZI</name>